<name>A0A7H0H2B9_9ACTN</name>
<gene>
    <name evidence="1" type="ORF">H9L22_10215</name>
</gene>
<dbReference type="RefSeq" id="WP_187719823.1">
    <property type="nucleotide sequence ID" value="NZ_BAABBL010000008.1"/>
</dbReference>
<accession>A0A7H0H2B9</accession>
<dbReference type="AlphaFoldDB" id="A0A7H0H2B9"/>
<proteinExistence type="predicted"/>
<sequence length="150" mass="16748">MVESYPADLPTGDPESAAIIAGWREYFRVMEKFTTDPFGYTDFSETQYVLTVDAANMIIEQIERMRLARLRSDGGFIFRNVDLTEVSEGSDGARTATVTYCIDAAQLRVFNLDTGERLPRAGTLQETAQMEQGRDGKWRLSGLSNVEASC</sequence>
<evidence type="ECO:0000313" key="1">
    <source>
        <dbReference type="EMBL" id="QNP54685.1"/>
    </source>
</evidence>
<dbReference type="Proteomes" id="UP000516117">
    <property type="component" value="Chromosome"/>
</dbReference>
<dbReference type="KEGG" id="tdf:H9L22_10215"/>
<reference evidence="1 2" key="1">
    <citation type="submission" date="2020-08" db="EMBL/GenBank/DDBJ databases">
        <title>Genome sequence of Tessaracoccus defluvii JCM 17540T.</title>
        <authorList>
            <person name="Hyun D.-W."/>
            <person name="Bae J.-W."/>
        </authorList>
    </citation>
    <scope>NUCLEOTIDE SEQUENCE [LARGE SCALE GENOMIC DNA]</scope>
    <source>
        <strain evidence="1 2">JCM 17540</strain>
    </source>
</reference>
<evidence type="ECO:0000313" key="2">
    <source>
        <dbReference type="Proteomes" id="UP000516117"/>
    </source>
</evidence>
<protein>
    <recommendedName>
        <fullName evidence="3">Nuclear transport factor 2 family protein</fullName>
    </recommendedName>
</protein>
<keyword evidence="2" id="KW-1185">Reference proteome</keyword>
<dbReference type="EMBL" id="CP060789">
    <property type="protein sequence ID" value="QNP54685.1"/>
    <property type="molecule type" value="Genomic_DNA"/>
</dbReference>
<evidence type="ECO:0008006" key="3">
    <source>
        <dbReference type="Google" id="ProtNLM"/>
    </source>
</evidence>
<organism evidence="1 2">
    <name type="scientific">Tessaracoccus defluvii</name>
    <dbReference type="NCBI Taxonomy" id="1285901"/>
    <lineage>
        <taxon>Bacteria</taxon>
        <taxon>Bacillati</taxon>
        <taxon>Actinomycetota</taxon>
        <taxon>Actinomycetes</taxon>
        <taxon>Propionibacteriales</taxon>
        <taxon>Propionibacteriaceae</taxon>
        <taxon>Tessaracoccus</taxon>
    </lineage>
</organism>